<accession>A0A976N297</accession>
<organism evidence="2">
    <name type="scientific">Dipodfec virus RodF1_74</name>
    <dbReference type="NCBI Taxonomy" id="2929310"/>
    <lineage>
        <taxon>Viruses</taxon>
        <taxon>Monodnaviria</taxon>
        <taxon>Sangervirae</taxon>
        <taxon>Phixviricota</taxon>
        <taxon>Malgrandaviricetes</taxon>
        <taxon>Petitvirales</taxon>
        <taxon>Microviridae</taxon>
    </lineage>
</organism>
<name>A0A976N297_9VIRU</name>
<evidence type="ECO:0000313" key="2">
    <source>
        <dbReference type="EMBL" id="UPW41914.1"/>
    </source>
</evidence>
<feature type="compositionally biased region" description="Basic residues" evidence="1">
    <location>
        <begin position="23"/>
        <end position="35"/>
    </location>
</feature>
<feature type="region of interest" description="Disordered" evidence="1">
    <location>
        <begin position="16"/>
        <end position="35"/>
    </location>
</feature>
<reference evidence="2" key="1">
    <citation type="submission" date="2022-02" db="EMBL/GenBank/DDBJ databases">
        <title>Towards deciphering the DNA virus diversity associated with rodent species in the families Cricetidae and Heteromyidae.</title>
        <authorList>
            <person name="Lund M."/>
            <person name="Larsen B.B."/>
            <person name="Gryseels S."/>
            <person name="Kraberger S."/>
            <person name="Rowsey D.M."/>
            <person name="Steger L."/>
            <person name="Yule K.M."/>
            <person name="Upham N.S."/>
            <person name="Worobey M."/>
            <person name="Van Doorslaer K."/>
            <person name="Varsani A."/>
        </authorList>
    </citation>
    <scope>NUCLEOTIDE SEQUENCE</scope>
    <source>
        <strain evidence="2">NeonRodF1_74</strain>
    </source>
</reference>
<evidence type="ECO:0000256" key="1">
    <source>
        <dbReference type="SAM" id="MobiDB-lite"/>
    </source>
</evidence>
<dbReference type="EMBL" id="OM869694">
    <property type="protein sequence ID" value="UPW41914.1"/>
    <property type="molecule type" value="Genomic_DNA"/>
</dbReference>
<proteinExistence type="predicted"/>
<protein>
    <submittedName>
        <fullName evidence="2">Uncharacterized protein</fullName>
    </submittedName>
</protein>
<sequence length="35" mass="4545">MRSNMKNWRRLSKRLLKRVYGGRGRKGRFRRRRRR</sequence>